<gene>
    <name evidence="6" type="ORF">H0A68_01735</name>
</gene>
<dbReference type="Proteomes" id="UP000580517">
    <property type="component" value="Unassembled WGS sequence"/>
</dbReference>
<keyword evidence="3" id="KW-0862">Zinc</keyword>
<dbReference type="EMBL" id="JACCEW010000001">
    <property type="protein sequence ID" value="NYT35578.1"/>
    <property type="molecule type" value="Genomic_DNA"/>
</dbReference>
<dbReference type="PANTHER" id="PTHR33337:SF40">
    <property type="entry name" value="CENP-V_GFA DOMAIN-CONTAINING PROTEIN-RELATED"/>
    <property type="match status" value="1"/>
</dbReference>
<evidence type="ECO:0000256" key="4">
    <source>
        <dbReference type="ARBA" id="ARBA00023239"/>
    </source>
</evidence>
<dbReference type="RefSeq" id="WP_129967459.1">
    <property type="nucleotide sequence ID" value="NZ_JACCEW010000001.1"/>
</dbReference>
<keyword evidence="4" id="KW-0456">Lyase</keyword>
<dbReference type="Gene3D" id="3.90.1590.10">
    <property type="entry name" value="glutathione-dependent formaldehyde- activating enzyme (gfa)"/>
    <property type="match status" value="1"/>
</dbReference>
<organism evidence="6 7">
    <name type="scientific">Allopusillimonas soli</name>
    <dbReference type="NCBI Taxonomy" id="659016"/>
    <lineage>
        <taxon>Bacteria</taxon>
        <taxon>Pseudomonadati</taxon>
        <taxon>Pseudomonadota</taxon>
        <taxon>Betaproteobacteria</taxon>
        <taxon>Burkholderiales</taxon>
        <taxon>Alcaligenaceae</taxon>
        <taxon>Allopusillimonas</taxon>
    </lineage>
</organism>
<dbReference type="InterPro" id="IPR006913">
    <property type="entry name" value="CENP-V/GFA"/>
</dbReference>
<name>A0A853F6Y0_9BURK</name>
<comment type="caution">
    <text evidence="6">The sequence shown here is derived from an EMBL/GenBank/DDBJ whole genome shotgun (WGS) entry which is preliminary data.</text>
</comment>
<evidence type="ECO:0000256" key="3">
    <source>
        <dbReference type="ARBA" id="ARBA00022833"/>
    </source>
</evidence>
<evidence type="ECO:0000313" key="7">
    <source>
        <dbReference type="Proteomes" id="UP000580517"/>
    </source>
</evidence>
<dbReference type="PANTHER" id="PTHR33337">
    <property type="entry name" value="GFA DOMAIN-CONTAINING PROTEIN"/>
    <property type="match status" value="1"/>
</dbReference>
<dbReference type="GO" id="GO:0016846">
    <property type="term" value="F:carbon-sulfur lyase activity"/>
    <property type="evidence" value="ECO:0007669"/>
    <property type="project" value="InterPro"/>
</dbReference>
<protein>
    <submittedName>
        <fullName evidence="6">GFA family protein</fullName>
    </submittedName>
</protein>
<comment type="similarity">
    <text evidence="1">Belongs to the Gfa family.</text>
</comment>
<proteinExistence type="inferred from homology"/>
<dbReference type="InterPro" id="IPR011057">
    <property type="entry name" value="Mss4-like_sf"/>
</dbReference>
<evidence type="ECO:0000313" key="6">
    <source>
        <dbReference type="EMBL" id="NYT35578.1"/>
    </source>
</evidence>
<evidence type="ECO:0000259" key="5">
    <source>
        <dbReference type="PROSITE" id="PS51891"/>
    </source>
</evidence>
<dbReference type="PROSITE" id="PS51891">
    <property type="entry name" value="CENP_V_GFA"/>
    <property type="match status" value="1"/>
</dbReference>
<dbReference type="SUPFAM" id="SSF51316">
    <property type="entry name" value="Mss4-like"/>
    <property type="match status" value="1"/>
</dbReference>
<keyword evidence="2" id="KW-0479">Metal-binding</keyword>
<dbReference type="Pfam" id="PF04828">
    <property type="entry name" value="GFA"/>
    <property type="match status" value="1"/>
</dbReference>
<evidence type="ECO:0000256" key="1">
    <source>
        <dbReference type="ARBA" id="ARBA00005495"/>
    </source>
</evidence>
<keyword evidence="7" id="KW-1185">Reference proteome</keyword>
<accession>A0A853F6Y0</accession>
<feature type="domain" description="CENP-V/GFA" evidence="5">
    <location>
        <begin position="3"/>
        <end position="115"/>
    </location>
</feature>
<dbReference type="AlphaFoldDB" id="A0A853F6Y0"/>
<evidence type="ECO:0000256" key="2">
    <source>
        <dbReference type="ARBA" id="ARBA00022723"/>
    </source>
</evidence>
<dbReference type="OrthoDB" id="327703at2"/>
<reference evidence="6 7" key="1">
    <citation type="submission" date="2020-07" db="EMBL/GenBank/DDBJ databases">
        <title>Taxonomic revisions and descriptions of new bacterial species based on genomic comparisons in the high-G+C-content subgroup of the family Alcaligenaceae.</title>
        <authorList>
            <person name="Szabo A."/>
            <person name="Felfoldi T."/>
        </authorList>
    </citation>
    <scope>NUCLEOTIDE SEQUENCE [LARGE SCALE GENOMIC DNA]</scope>
    <source>
        <strain evidence="6 7">DSM 25264</strain>
    </source>
</reference>
<sequence>MKVQGQCHCGAIQYEAEVQPGSLRICNCLDCQIMSGSAFRTNIAASAETFHLLQGKPRHYVKTADSGAQRVHGFCEQCGTQLYATNPGTPKNYSLRAGALAQRSQLGGPRAQIWTQRRVNWMPSLDGVDEIDGQP</sequence>
<dbReference type="GO" id="GO:0046872">
    <property type="term" value="F:metal ion binding"/>
    <property type="evidence" value="ECO:0007669"/>
    <property type="project" value="UniProtKB-KW"/>
</dbReference>